<evidence type="ECO:0000313" key="1">
    <source>
        <dbReference type="EMBL" id="CAG2233809.1"/>
    </source>
</evidence>
<dbReference type="AlphaFoldDB" id="A0A8S3TVM3"/>
<gene>
    <name evidence="1" type="ORF">MEDL_46504</name>
</gene>
<sequence>MKIEGRQKSGDDTALNAIRLHCSNPNWEDPNNISGTIIGKEGPFGMWRDVAICPYGEVMVSFSLQFESLFNKDNIDNTAANYVRFKCRKIDSPSSGTTLGTSGVWGEYGAWSEYCAVGSAICGIKVRIQLPQGGSIDDTALNDVQFTCCKN</sequence>
<name>A0A8S3TVM3_MYTED</name>
<dbReference type="InterPro" id="IPR036706">
    <property type="entry name" value="VOMI_sf"/>
</dbReference>
<keyword evidence="2" id="KW-1185">Reference proteome</keyword>
<organism evidence="1 2">
    <name type="scientific">Mytilus edulis</name>
    <name type="common">Blue mussel</name>
    <dbReference type="NCBI Taxonomy" id="6550"/>
    <lineage>
        <taxon>Eukaryota</taxon>
        <taxon>Metazoa</taxon>
        <taxon>Spiralia</taxon>
        <taxon>Lophotrochozoa</taxon>
        <taxon>Mollusca</taxon>
        <taxon>Bivalvia</taxon>
        <taxon>Autobranchia</taxon>
        <taxon>Pteriomorphia</taxon>
        <taxon>Mytilida</taxon>
        <taxon>Mytiloidea</taxon>
        <taxon>Mytilidae</taxon>
        <taxon>Mytilinae</taxon>
        <taxon>Mytilus</taxon>
    </lineage>
</organism>
<dbReference type="InterPro" id="IPR005515">
    <property type="entry name" value="VOMI"/>
</dbReference>
<dbReference type="Proteomes" id="UP000683360">
    <property type="component" value="Unassembled WGS sequence"/>
</dbReference>
<dbReference type="Pfam" id="PF03762">
    <property type="entry name" value="VOMI"/>
    <property type="match status" value="1"/>
</dbReference>
<proteinExistence type="predicted"/>
<dbReference type="EMBL" id="CAJPWZ010002219">
    <property type="protein sequence ID" value="CAG2233809.1"/>
    <property type="molecule type" value="Genomic_DNA"/>
</dbReference>
<evidence type="ECO:0000313" key="2">
    <source>
        <dbReference type="Proteomes" id="UP000683360"/>
    </source>
</evidence>
<dbReference type="OrthoDB" id="6090579at2759"/>
<protein>
    <recommendedName>
        <fullName evidence="3">Vitelline membrane outer layer 1-like protein</fullName>
    </recommendedName>
</protein>
<reference evidence="1" key="1">
    <citation type="submission" date="2021-03" db="EMBL/GenBank/DDBJ databases">
        <authorList>
            <person name="Bekaert M."/>
        </authorList>
    </citation>
    <scope>NUCLEOTIDE SEQUENCE</scope>
</reference>
<dbReference type="Gene3D" id="2.100.10.20">
    <property type="entry name" value="Vitelline membrane outer layer protein I (VOMI)"/>
    <property type="match status" value="1"/>
</dbReference>
<dbReference type="SUPFAM" id="SSF51092">
    <property type="entry name" value="Vitelline membrane outer protein-I (VMO-I)"/>
    <property type="match status" value="1"/>
</dbReference>
<dbReference type="GO" id="GO:0005615">
    <property type="term" value="C:extracellular space"/>
    <property type="evidence" value="ECO:0007669"/>
    <property type="project" value="TreeGrafter"/>
</dbReference>
<accession>A0A8S3TVM3</accession>
<dbReference type="PANTHER" id="PTHR18841:SF0">
    <property type="entry name" value="VITELLINE MEMBRANE OUTER LAYER 1 HOMOLOG A-RELATED"/>
    <property type="match status" value="1"/>
</dbReference>
<comment type="caution">
    <text evidence="1">The sequence shown here is derived from an EMBL/GenBank/DDBJ whole genome shotgun (WGS) entry which is preliminary data.</text>
</comment>
<dbReference type="PANTHER" id="PTHR18841">
    <property type="entry name" value="VITELLINE MEMBRANE OUTER LAYER PROTEIN I-RELATED"/>
    <property type="match status" value="1"/>
</dbReference>
<evidence type="ECO:0008006" key="3">
    <source>
        <dbReference type="Google" id="ProtNLM"/>
    </source>
</evidence>